<proteinExistence type="predicted"/>
<feature type="region of interest" description="Disordered" evidence="1">
    <location>
        <begin position="29"/>
        <end position="101"/>
    </location>
</feature>
<dbReference type="Proteomes" id="UP001460270">
    <property type="component" value="Unassembled WGS sequence"/>
</dbReference>
<dbReference type="EMBL" id="JBBPFD010000016">
    <property type="protein sequence ID" value="KAK7893647.1"/>
    <property type="molecule type" value="Genomic_DNA"/>
</dbReference>
<sequence length="180" mass="20217">MALAPGSAPVQVQSQRFYTLSTEHDAIRTQRWSMCGPRASASQEQKPERRRSRSKDLETPGERALRVCTYSGSSGSDTETEPETPTTISTGPEEQSEQTLKRCSVGKGLSIMDYYQQEVFPCLEEGKRRSRYSLLHQEEALEGTPAHCLTDGNKMSSFLPSRSRPDTPDCELEKEQVLRQ</sequence>
<feature type="compositionally biased region" description="Basic and acidic residues" evidence="1">
    <location>
        <begin position="163"/>
        <end position="180"/>
    </location>
</feature>
<evidence type="ECO:0000256" key="1">
    <source>
        <dbReference type="SAM" id="MobiDB-lite"/>
    </source>
</evidence>
<name>A0AAW0NCG6_9GOBI</name>
<organism evidence="2 3">
    <name type="scientific">Mugilogobius chulae</name>
    <name type="common">yellowstripe goby</name>
    <dbReference type="NCBI Taxonomy" id="88201"/>
    <lineage>
        <taxon>Eukaryota</taxon>
        <taxon>Metazoa</taxon>
        <taxon>Chordata</taxon>
        <taxon>Craniata</taxon>
        <taxon>Vertebrata</taxon>
        <taxon>Euteleostomi</taxon>
        <taxon>Actinopterygii</taxon>
        <taxon>Neopterygii</taxon>
        <taxon>Teleostei</taxon>
        <taxon>Neoteleostei</taxon>
        <taxon>Acanthomorphata</taxon>
        <taxon>Gobiaria</taxon>
        <taxon>Gobiiformes</taxon>
        <taxon>Gobioidei</taxon>
        <taxon>Gobiidae</taxon>
        <taxon>Gobionellinae</taxon>
        <taxon>Mugilogobius</taxon>
    </lineage>
</organism>
<comment type="caution">
    <text evidence="2">The sequence shown here is derived from an EMBL/GenBank/DDBJ whole genome shotgun (WGS) entry which is preliminary data.</text>
</comment>
<evidence type="ECO:0000313" key="3">
    <source>
        <dbReference type="Proteomes" id="UP001460270"/>
    </source>
</evidence>
<accession>A0AAW0NCG6</accession>
<feature type="compositionally biased region" description="Basic and acidic residues" evidence="1">
    <location>
        <begin position="54"/>
        <end position="65"/>
    </location>
</feature>
<feature type="compositionally biased region" description="Low complexity" evidence="1">
    <location>
        <begin position="71"/>
        <end position="93"/>
    </location>
</feature>
<keyword evidence="3" id="KW-1185">Reference proteome</keyword>
<feature type="region of interest" description="Disordered" evidence="1">
    <location>
        <begin position="146"/>
        <end position="180"/>
    </location>
</feature>
<evidence type="ECO:0000313" key="2">
    <source>
        <dbReference type="EMBL" id="KAK7893647.1"/>
    </source>
</evidence>
<dbReference type="AlphaFoldDB" id="A0AAW0NCG6"/>
<gene>
    <name evidence="2" type="ORF">WMY93_022799</name>
</gene>
<protein>
    <submittedName>
        <fullName evidence="2">Uncharacterized protein</fullName>
    </submittedName>
</protein>
<reference evidence="3" key="1">
    <citation type="submission" date="2024-04" db="EMBL/GenBank/DDBJ databases">
        <title>Salinicola lusitanus LLJ914,a marine bacterium isolated from the Okinawa Trough.</title>
        <authorList>
            <person name="Li J."/>
        </authorList>
    </citation>
    <scope>NUCLEOTIDE SEQUENCE [LARGE SCALE GENOMIC DNA]</scope>
</reference>